<keyword evidence="8" id="KW-0408">Iron</keyword>
<reference evidence="15" key="1">
    <citation type="submission" date="2022-01" db="EMBL/GenBank/DDBJ databases">
        <authorList>
            <person name="King R."/>
        </authorList>
    </citation>
    <scope>NUCLEOTIDE SEQUENCE</scope>
</reference>
<evidence type="ECO:0000256" key="7">
    <source>
        <dbReference type="ARBA" id="ARBA00023002"/>
    </source>
</evidence>
<comment type="subcellular location">
    <subcellularLocation>
        <location evidence="1">Membrane</location>
        <topology evidence="1">Multi-pass membrane protein</topology>
    </subcellularLocation>
</comment>
<evidence type="ECO:0000256" key="11">
    <source>
        <dbReference type="ARBA" id="ARBA00023160"/>
    </source>
</evidence>
<evidence type="ECO:0000256" key="6">
    <source>
        <dbReference type="ARBA" id="ARBA00022989"/>
    </source>
</evidence>
<dbReference type="Proteomes" id="UP001153636">
    <property type="component" value="Chromosome 10"/>
</dbReference>
<dbReference type="PANTHER" id="PTHR11351:SF98">
    <property type="entry name" value="RE43130P"/>
    <property type="match status" value="1"/>
</dbReference>
<evidence type="ECO:0000256" key="1">
    <source>
        <dbReference type="ARBA" id="ARBA00004141"/>
    </source>
</evidence>
<keyword evidence="10 13" id="KW-0472">Membrane</keyword>
<evidence type="ECO:0000313" key="16">
    <source>
        <dbReference type="Proteomes" id="UP001153636"/>
    </source>
</evidence>
<dbReference type="OrthoDB" id="10260134at2759"/>
<proteinExistence type="inferred from homology"/>
<evidence type="ECO:0000256" key="5">
    <source>
        <dbReference type="ARBA" id="ARBA00022832"/>
    </source>
</evidence>
<accession>A0A9P0CF25</accession>
<keyword evidence="7 12" id="KW-0560">Oxidoreductase</keyword>
<dbReference type="CDD" id="cd03505">
    <property type="entry name" value="Delta9-FADS-like"/>
    <property type="match status" value="1"/>
</dbReference>
<keyword evidence="3 12" id="KW-0444">Lipid biosynthesis</keyword>
<dbReference type="PRINTS" id="PR00075">
    <property type="entry name" value="FACDDSATRASE"/>
</dbReference>
<keyword evidence="6 13" id="KW-1133">Transmembrane helix</keyword>
<evidence type="ECO:0000256" key="13">
    <source>
        <dbReference type="SAM" id="Phobius"/>
    </source>
</evidence>
<feature type="transmembrane region" description="Helical" evidence="13">
    <location>
        <begin position="196"/>
        <end position="217"/>
    </location>
</feature>
<gene>
    <name evidence="15" type="ORF">PSYICH_LOCUS1866</name>
</gene>
<keyword evidence="16" id="KW-1185">Reference proteome</keyword>
<feature type="transmembrane region" description="Helical" evidence="13">
    <location>
        <begin position="49"/>
        <end position="71"/>
    </location>
</feature>
<evidence type="ECO:0000256" key="9">
    <source>
        <dbReference type="ARBA" id="ARBA00023098"/>
    </source>
</evidence>
<dbReference type="InterPro" id="IPR005804">
    <property type="entry name" value="FA_desaturase_dom"/>
</dbReference>
<protein>
    <recommendedName>
        <fullName evidence="14">Fatty acid desaturase domain-containing protein</fullName>
    </recommendedName>
</protein>
<evidence type="ECO:0000313" key="15">
    <source>
        <dbReference type="EMBL" id="CAH1100126.1"/>
    </source>
</evidence>
<evidence type="ECO:0000256" key="10">
    <source>
        <dbReference type="ARBA" id="ARBA00023136"/>
    </source>
</evidence>
<evidence type="ECO:0000256" key="12">
    <source>
        <dbReference type="RuleBase" id="RU000581"/>
    </source>
</evidence>
<comment type="similarity">
    <text evidence="2 12">Belongs to the fatty acid desaturase type 1 family.</text>
</comment>
<organism evidence="15 16">
    <name type="scientific">Psylliodes chrysocephalus</name>
    <dbReference type="NCBI Taxonomy" id="3402493"/>
    <lineage>
        <taxon>Eukaryota</taxon>
        <taxon>Metazoa</taxon>
        <taxon>Ecdysozoa</taxon>
        <taxon>Arthropoda</taxon>
        <taxon>Hexapoda</taxon>
        <taxon>Insecta</taxon>
        <taxon>Pterygota</taxon>
        <taxon>Neoptera</taxon>
        <taxon>Endopterygota</taxon>
        <taxon>Coleoptera</taxon>
        <taxon>Polyphaga</taxon>
        <taxon>Cucujiformia</taxon>
        <taxon>Chrysomeloidea</taxon>
        <taxon>Chrysomelidae</taxon>
        <taxon>Galerucinae</taxon>
        <taxon>Alticini</taxon>
        <taxon>Psylliodes</taxon>
    </lineage>
</organism>
<keyword evidence="9" id="KW-0443">Lipid metabolism</keyword>
<dbReference type="GO" id="GO:0005506">
    <property type="term" value="F:iron ion binding"/>
    <property type="evidence" value="ECO:0007669"/>
    <property type="project" value="TreeGrafter"/>
</dbReference>
<evidence type="ECO:0000256" key="2">
    <source>
        <dbReference type="ARBA" id="ARBA00009295"/>
    </source>
</evidence>
<dbReference type="PANTHER" id="PTHR11351">
    <property type="entry name" value="ACYL-COA DESATURASE"/>
    <property type="match status" value="1"/>
</dbReference>
<keyword evidence="5" id="KW-0276">Fatty acid metabolism</keyword>
<comment type="domain">
    <text evidence="12">The histidine box domains are involved in binding the catalytic metal ions.</text>
</comment>
<feature type="transmembrane region" description="Helical" evidence="13">
    <location>
        <begin position="83"/>
        <end position="102"/>
    </location>
</feature>
<dbReference type="GO" id="GO:0004768">
    <property type="term" value="F:stearoyl-CoA 9-desaturase activity"/>
    <property type="evidence" value="ECO:0007669"/>
    <property type="project" value="TreeGrafter"/>
</dbReference>
<dbReference type="EMBL" id="OV651822">
    <property type="protein sequence ID" value="CAH1100126.1"/>
    <property type="molecule type" value="Genomic_DNA"/>
</dbReference>
<keyword evidence="11 12" id="KW-0275">Fatty acid biosynthesis</keyword>
<name>A0A9P0CF25_9CUCU</name>
<evidence type="ECO:0000259" key="14">
    <source>
        <dbReference type="Pfam" id="PF00487"/>
    </source>
</evidence>
<evidence type="ECO:0000256" key="8">
    <source>
        <dbReference type="ARBA" id="ARBA00023004"/>
    </source>
</evidence>
<dbReference type="AlphaFoldDB" id="A0A9P0CF25"/>
<dbReference type="GO" id="GO:0006636">
    <property type="term" value="P:unsaturated fatty acid biosynthetic process"/>
    <property type="evidence" value="ECO:0007669"/>
    <property type="project" value="TreeGrafter"/>
</dbReference>
<feature type="domain" description="Fatty acid desaturase" evidence="14">
    <location>
        <begin position="77"/>
        <end position="283"/>
    </location>
</feature>
<dbReference type="InterPro" id="IPR015876">
    <property type="entry name" value="Acyl-CoA_DS"/>
</dbReference>
<evidence type="ECO:0000256" key="3">
    <source>
        <dbReference type="ARBA" id="ARBA00022516"/>
    </source>
</evidence>
<dbReference type="GO" id="GO:0005789">
    <property type="term" value="C:endoplasmic reticulum membrane"/>
    <property type="evidence" value="ECO:0007669"/>
    <property type="project" value="TreeGrafter"/>
</dbReference>
<evidence type="ECO:0000256" key="4">
    <source>
        <dbReference type="ARBA" id="ARBA00022692"/>
    </source>
</evidence>
<dbReference type="Pfam" id="PF00487">
    <property type="entry name" value="FA_desaturase"/>
    <property type="match status" value="1"/>
</dbReference>
<sequence length="382" mass="44793">MTQLSSCEPIQIIPTKNGDQIDYQLYKQTINRSTTTIGTKREKDEGEVVWRNALVFLILHSLALYGLWLAITGKAMWQTVLFSYIYLSGASTGVTGGAHRLWAHRAYKAKMPFRIWLMLWQTAALQNDIHEWVRDHRTHHKFTDTNADPHNSNRGFFFCHVGWLMMKKHKDVIAKGKTIDMSDVEADPVVMWQKRYYIPMVILLTFLLPTFIPVYFWKESISVSFYVCIARYVLQLNGTWCVNSAAHLWGYQPYDKSINPRENVFVSTIGYGEGWHNYHHTFPWDYKAAELGNYRMNFTTALLDFMAYLGQAYELKTVSLDMIRRRANRTGDGSWSELDKNIEKEDNKKDNNHHEDLVWGWDDRDMKEEDIKEANIFCKKQM</sequence>
<keyword evidence="4 12" id="KW-0812">Transmembrane</keyword>
<comment type="cofactor">
    <cofactor evidence="12">
        <name>Fe(2+)</name>
        <dbReference type="ChEBI" id="CHEBI:29033"/>
    </cofactor>
</comment>